<sequence length="364" mass="39859">MNSIIRRTCLALAATALSCAALAQVPAGYPASYQAVIDAAKKEGKVTIYTPTDAAAGKPLVKEFESLYPGVKVEYMDMNSVELFNRFISETAAGTTSADVVWNSAMDQAVKLVADGYAQPYESIESRALPAWAVYQKTAYGTTFEPLGLVYNKRLLPAADLPKTHADLVKLLADPRFQGKVTTYDIEKAGVGFLYLTADVHVNAALTWDVVKAMAGAGVKLQSSSSTMMERISSGEQLLGYNMITSYAHARAKKDSNIGYVLLKDHTLVMSRVAFIAKGAKNPNAARLWMDYLLSRRGQTTLSTASELYSIRSDVEGEMTAQTLQKEMGLSLRPIGIDQSLLTYLEQGKRLEFIKTWRSYVARK</sequence>
<evidence type="ECO:0000313" key="4">
    <source>
        <dbReference type="Proteomes" id="UP001462640"/>
    </source>
</evidence>
<dbReference type="PANTHER" id="PTHR30006">
    <property type="entry name" value="THIAMINE-BINDING PERIPLASMIC PROTEIN-RELATED"/>
    <property type="match status" value="1"/>
</dbReference>
<dbReference type="PROSITE" id="PS51257">
    <property type="entry name" value="PROKAR_LIPOPROTEIN"/>
    <property type="match status" value="1"/>
</dbReference>
<evidence type="ECO:0000313" key="3">
    <source>
        <dbReference type="EMBL" id="MEO3713204.1"/>
    </source>
</evidence>
<accession>A0ABV0GE15</accession>
<organism evidence="3 4">
    <name type="scientific">Roseateles flavus</name>
    <dbReference type="NCBI Taxonomy" id="3149041"/>
    <lineage>
        <taxon>Bacteria</taxon>
        <taxon>Pseudomonadati</taxon>
        <taxon>Pseudomonadota</taxon>
        <taxon>Betaproteobacteria</taxon>
        <taxon>Burkholderiales</taxon>
        <taxon>Sphaerotilaceae</taxon>
        <taxon>Roseateles</taxon>
    </lineage>
</organism>
<keyword evidence="1 2" id="KW-0732">Signal</keyword>
<dbReference type="SUPFAM" id="SSF53850">
    <property type="entry name" value="Periplasmic binding protein-like II"/>
    <property type="match status" value="1"/>
</dbReference>
<evidence type="ECO:0000256" key="2">
    <source>
        <dbReference type="SAM" id="SignalP"/>
    </source>
</evidence>
<dbReference type="PANTHER" id="PTHR30006:SF25">
    <property type="entry name" value="PHOSPHOGLYCERATE TRANSPORT REGULATORY PROTEIN PGTC"/>
    <property type="match status" value="1"/>
</dbReference>
<dbReference type="RefSeq" id="WP_347609433.1">
    <property type="nucleotide sequence ID" value="NZ_JBDPZC010000004.1"/>
</dbReference>
<dbReference type="InterPro" id="IPR006059">
    <property type="entry name" value="SBP"/>
</dbReference>
<dbReference type="Pfam" id="PF13416">
    <property type="entry name" value="SBP_bac_8"/>
    <property type="match status" value="1"/>
</dbReference>
<reference evidence="3 4" key="1">
    <citation type="submission" date="2024-05" db="EMBL/GenBank/DDBJ databases">
        <title>Roseateles sp. 2.12 16S ribosomal RNA gene Genome sequencing and assembly.</title>
        <authorList>
            <person name="Woo H."/>
        </authorList>
    </citation>
    <scope>NUCLEOTIDE SEQUENCE [LARGE SCALE GENOMIC DNA]</scope>
    <source>
        <strain evidence="3 4">2.12</strain>
    </source>
</reference>
<feature type="chain" id="PRO_5046867940" evidence="2">
    <location>
        <begin position="24"/>
        <end position="364"/>
    </location>
</feature>
<gene>
    <name evidence="3" type="ORF">ABDJ40_10570</name>
</gene>
<dbReference type="Proteomes" id="UP001462640">
    <property type="component" value="Unassembled WGS sequence"/>
</dbReference>
<name>A0ABV0GE15_9BURK</name>
<protein>
    <submittedName>
        <fullName evidence="3">ABC transporter substrate-binding protein</fullName>
    </submittedName>
</protein>
<dbReference type="EMBL" id="JBDPZC010000004">
    <property type="protein sequence ID" value="MEO3713204.1"/>
    <property type="molecule type" value="Genomic_DNA"/>
</dbReference>
<keyword evidence="4" id="KW-1185">Reference proteome</keyword>
<comment type="caution">
    <text evidence="3">The sequence shown here is derived from an EMBL/GenBank/DDBJ whole genome shotgun (WGS) entry which is preliminary data.</text>
</comment>
<evidence type="ECO:0000256" key="1">
    <source>
        <dbReference type="ARBA" id="ARBA00022729"/>
    </source>
</evidence>
<dbReference type="Gene3D" id="3.40.190.10">
    <property type="entry name" value="Periplasmic binding protein-like II"/>
    <property type="match status" value="2"/>
</dbReference>
<proteinExistence type="predicted"/>
<feature type="signal peptide" evidence="2">
    <location>
        <begin position="1"/>
        <end position="23"/>
    </location>
</feature>